<feature type="compositionally biased region" description="Basic and acidic residues" evidence="2">
    <location>
        <begin position="1"/>
        <end position="10"/>
    </location>
</feature>
<dbReference type="NCBIfam" id="TIGR01076">
    <property type="entry name" value="sortase_fam"/>
    <property type="match status" value="1"/>
</dbReference>
<keyword evidence="1" id="KW-0378">Hydrolase</keyword>
<dbReference type="InterPro" id="IPR023365">
    <property type="entry name" value="Sortase_dom-sf"/>
</dbReference>
<dbReference type="CDD" id="cd05830">
    <property type="entry name" value="Sortase_E"/>
    <property type="match status" value="1"/>
</dbReference>
<evidence type="ECO:0000313" key="4">
    <source>
        <dbReference type="EMBL" id="NRN63999.1"/>
    </source>
</evidence>
<dbReference type="SUPFAM" id="SSF63817">
    <property type="entry name" value="Sortase"/>
    <property type="match status" value="1"/>
</dbReference>
<dbReference type="RefSeq" id="WP_312872470.1">
    <property type="nucleotide sequence ID" value="NZ_CBCSGW010000014.1"/>
</dbReference>
<feature type="transmembrane region" description="Helical" evidence="3">
    <location>
        <begin position="38"/>
        <end position="56"/>
    </location>
</feature>
<dbReference type="InterPro" id="IPR042003">
    <property type="entry name" value="Sortase_E"/>
</dbReference>
<dbReference type="InterPro" id="IPR053465">
    <property type="entry name" value="Sortase_Class_E"/>
</dbReference>
<protein>
    <submittedName>
        <fullName evidence="4">Sortase (Surface protein transpeptidase)</fullName>
    </submittedName>
</protein>
<name>A0ABX2EYB4_9PSEU</name>
<dbReference type="EMBL" id="JAAATY010000002">
    <property type="protein sequence ID" value="NRN63999.1"/>
    <property type="molecule type" value="Genomic_DNA"/>
</dbReference>
<organism evidence="4 5">
    <name type="scientific">Kibdelosporangium persicum</name>
    <dbReference type="NCBI Taxonomy" id="2698649"/>
    <lineage>
        <taxon>Bacteria</taxon>
        <taxon>Bacillati</taxon>
        <taxon>Actinomycetota</taxon>
        <taxon>Actinomycetes</taxon>
        <taxon>Pseudonocardiales</taxon>
        <taxon>Pseudonocardiaceae</taxon>
        <taxon>Kibdelosporangium</taxon>
    </lineage>
</organism>
<evidence type="ECO:0000256" key="2">
    <source>
        <dbReference type="SAM" id="MobiDB-lite"/>
    </source>
</evidence>
<dbReference type="Proteomes" id="UP000763557">
    <property type="component" value="Unassembled WGS sequence"/>
</dbReference>
<evidence type="ECO:0000313" key="5">
    <source>
        <dbReference type="Proteomes" id="UP000763557"/>
    </source>
</evidence>
<keyword evidence="3" id="KW-1133">Transmembrane helix</keyword>
<feature type="region of interest" description="Disordered" evidence="2">
    <location>
        <begin position="1"/>
        <end position="25"/>
    </location>
</feature>
<evidence type="ECO:0000256" key="1">
    <source>
        <dbReference type="ARBA" id="ARBA00022801"/>
    </source>
</evidence>
<evidence type="ECO:0000256" key="3">
    <source>
        <dbReference type="SAM" id="Phobius"/>
    </source>
</evidence>
<dbReference type="Pfam" id="PF04203">
    <property type="entry name" value="Sortase"/>
    <property type="match status" value="1"/>
</dbReference>
<keyword evidence="3" id="KW-0812">Transmembrane</keyword>
<keyword evidence="3" id="KW-0472">Membrane</keyword>
<proteinExistence type="predicted"/>
<gene>
    <name evidence="4" type="ORF">GC106_12030</name>
</gene>
<comment type="caution">
    <text evidence="4">The sequence shown here is derived from an EMBL/GenBank/DDBJ whole genome shotgun (WGS) entry which is preliminary data.</text>
</comment>
<keyword evidence="5" id="KW-1185">Reference proteome</keyword>
<reference evidence="4 5" key="1">
    <citation type="submission" date="2020-01" db="EMBL/GenBank/DDBJ databases">
        <title>Kibdelosporangium persica a novel Actinomycetes from a hot desert in Iran.</title>
        <authorList>
            <person name="Safaei N."/>
            <person name="Zaburannyi N."/>
            <person name="Mueller R."/>
            <person name="Wink J."/>
        </authorList>
    </citation>
    <scope>NUCLEOTIDE SEQUENCE [LARGE SCALE GENOMIC DNA]</scope>
    <source>
        <strain evidence="4 5">4NS15</strain>
    </source>
</reference>
<dbReference type="NCBIfam" id="NF033747">
    <property type="entry name" value="class_E_sortase"/>
    <property type="match status" value="1"/>
</dbReference>
<sequence length="291" mass="31669">MGTHEGDYDSGRLYGDLQDGPPQAGDRARNVVRNLGELLITAGMIVLLFVVYELYITDLFSAGKQREATAALDDEWQHQPGADVVEGGERTNKIELEDGKGFAKLYIPKFGADFHFTVLEGTSDKTLESGPGHYKGTALPGEHGNFAIAGHRVGKGAPFNDLDLLKSCDAVVIETSTSWFTYRMLPVESEARRWESVKTKSPRCERVNKLGAEYNKVYGRDIVAPSQGGVISPVPYATPGTKPGVALLTLTTCHPKFSDEQRLIVHLVLTDQEAKNPAAPNQLPAALSEND</sequence>
<dbReference type="InterPro" id="IPR005754">
    <property type="entry name" value="Sortase"/>
</dbReference>
<accession>A0ABX2EYB4</accession>
<dbReference type="Gene3D" id="2.40.260.10">
    <property type="entry name" value="Sortase"/>
    <property type="match status" value="1"/>
</dbReference>